<evidence type="ECO:0000256" key="3">
    <source>
        <dbReference type="ARBA" id="ARBA00022692"/>
    </source>
</evidence>
<feature type="transmembrane region" description="Helical" evidence="8">
    <location>
        <begin position="42"/>
        <end position="60"/>
    </location>
</feature>
<keyword evidence="6" id="KW-0051">Antiviral defense</keyword>
<dbReference type="EMBL" id="VORT01000009">
    <property type="protein sequence ID" value="TXD72322.1"/>
    <property type="molecule type" value="Genomic_DNA"/>
</dbReference>
<keyword evidence="3 8" id="KW-0812">Transmembrane</keyword>
<name>A0A5C6YYU2_9FLAO</name>
<evidence type="ECO:0000256" key="4">
    <source>
        <dbReference type="ARBA" id="ARBA00022741"/>
    </source>
</evidence>
<evidence type="ECO:0000256" key="2">
    <source>
        <dbReference type="ARBA" id="ARBA00022475"/>
    </source>
</evidence>
<dbReference type="AlphaFoldDB" id="A0A5C6YYU2"/>
<comment type="caution">
    <text evidence="10">The sequence shown here is derived from an EMBL/GenBank/DDBJ whole genome shotgun (WGS) entry which is preliminary data.</text>
</comment>
<dbReference type="Proteomes" id="UP000321497">
    <property type="component" value="Unassembled WGS sequence"/>
</dbReference>
<evidence type="ECO:0000256" key="1">
    <source>
        <dbReference type="ARBA" id="ARBA00004236"/>
    </source>
</evidence>
<keyword evidence="7 8" id="KW-0472">Membrane</keyword>
<proteinExistence type="predicted"/>
<dbReference type="InterPro" id="IPR043760">
    <property type="entry name" value="PycTM_dom"/>
</dbReference>
<comment type="subcellular location">
    <subcellularLocation>
        <location evidence="1">Cell membrane</location>
    </subcellularLocation>
</comment>
<gene>
    <name evidence="10" type="ORF">ESU54_12935</name>
</gene>
<keyword evidence="2" id="KW-1003">Cell membrane</keyword>
<dbReference type="GO" id="GO:0005524">
    <property type="term" value="F:ATP binding"/>
    <property type="evidence" value="ECO:0007669"/>
    <property type="project" value="UniProtKB-KW"/>
</dbReference>
<feature type="transmembrane region" description="Helical" evidence="8">
    <location>
        <begin position="165"/>
        <end position="182"/>
    </location>
</feature>
<accession>A0A5C6YYU2</accession>
<feature type="transmembrane region" description="Helical" evidence="8">
    <location>
        <begin position="72"/>
        <end position="92"/>
    </location>
</feature>
<dbReference type="OrthoDB" id="823069at2"/>
<evidence type="ECO:0000256" key="8">
    <source>
        <dbReference type="SAM" id="Phobius"/>
    </source>
</evidence>
<protein>
    <submittedName>
        <fullName evidence="10">ABC transporter ATP-binding protein</fullName>
    </submittedName>
</protein>
<keyword evidence="4" id="KW-0547">Nucleotide-binding</keyword>
<evidence type="ECO:0000256" key="7">
    <source>
        <dbReference type="ARBA" id="ARBA00023136"/>
    </source>
</evidence>
<evidence type="ECO:0000256" key="5">
    <source>
        <dbReference type="ARBA" id="ARBA00022989"/>
    </source>
</evidence>
<evidence type="ECO:0000259" key="9">
    <source>
        <dbReference type="Pfam" id="PF18967"/>
    </source>
</evidence>
<reference evidence="10 11" key="1">
    <citation type="submission" date="2019-08" db="EMBL/GenBank/DDBJ databases">
        <title>Genome of Aequorivita antarctica SW49 (type strain).</title>
        <authorList>
            <person name="Bowman J.P."/>
        </authorList>
    </citation>
    <scope>NUCLEOTIDE SEQUENCE [LARGE SCALE GENOMIC DNA]</scope>
    <source>
        <strain evidence="10 11">SW49</strain>
    </source>
</reference>
<evidence type="ECO:0000256" key="6">
    <source>
        <dbReference type="ARBA" id="ARBA00023118"/>
    </source>
</evidence>
<dbReference type="Pfam" id="PF18967">
    <property type="entry name" value="PycTM"/>
    <property type="match status" value="1"/>
</dbReference>
<dbReference type="GO" id="GO:0051607">
    <property type="term" value="P:defense response to virus"/>
    <property type="evidence" value="ECO:0007669"/>
    <property type="project" value="UniProtKB-KW"/>
</dbReference>
<evidence type="ECO:0000313" key="10">
    <source>
        <dbReference type="EMBL" id="TXD72322.1"/>
    </source>
</evidence>
<keyword evidence="10" id="KW-0067">ATP-binding</keyword>
<keyword evidence="5 8" id="KW-1133">Transmembrane helix</keyword>
<keyword evidence="11" id="KW-1185">Reference proteome</keyword>
<organism evidence="10 11">
    <name type="scientific">Aequorivita antarctica</name>
    <dbReference type="NCBI Taxonomy" id="153266"/>
    <lineage>
        <taxon>Bacteria</taxon>
        <taxon>Pseudomonadati</taxon>
        <taxon>Bacteroidota</taxon>
        <taxon>Flavobacteriia</taxon>
        <taxon>Flavobacteriales</taxon>
        <taxon>Flavobacteriaceae</taxon>
        <taxon>Aequorivita</taxon>
    </lineage>
</organism>
<dbReference type="GO" id="GO:0005886">
    <property type="term" value="C:plasma membrane"/>
    <property type="evidence" value="ECO:0007669"/>
    <property type="project" value="UniProtKB-SubCell"/>
</dbReference>
<evidence type="ECO:0000313" key="11">
    <source>
        <dbReference type="Proteomes" id="UP000321497"/>
    </source>
</evidence>
<feature type="domain" description="Pycsar effector protein" evidence="9">
    <location>
        <begin position="24"/>
        <end position="180"/>
    </location>
</feature>
<sequence>MEEQEKQPLPPIKNKHTDDLVDHYWGSINYVAGLIKASELKAGLILSFYGILLNFIYQGAAMAVKNVPNEMILYILLGLWLCSTVASIYFAIRCFIPRIEAKYDKNIFFFRDVISKFGTINEFSKTFHRISKDEDQLFDHLGQQVFIISKIATIKFKNVQRSLKFLALGLVLVLITIIYYVITTL</sequence>
<dbReference type="RefSeq" id="WP_111844082.1">
    <property type="nucleotide sequence ID" value="NZ_UEGI01000004.1"/>
</dbReference>